<sequence length="85" mass="9471">MSRHYAVLLEILVNAAVRTSQPATTPRNRVDNSSRTCTGESKHLFFGINCSDFGQDWIWDPSIWESLPDMVGLDIVPGFVESMGV</sequence>
<gene>
    <name evidence="1" type="ORF">BO85DRAFT_448784</name>
</gene>
<dbReference type="Proteomes" id="UP000249526">
    <property type="component" value="Unassembled WGS sequence"/>
</dbReference>
<evidence type="ECO:0000313" key="1">
    <source>
        <dbReference type="EMBL" id="RAH58775.1"/>
    </source>
</evidence>
<dbReference type="RefSeq" id="XP_025516697.1">
    <property type="nucleotide sequence ID" value="XM_025660018.1"/>
</dbReference>
<dbReference type="AlphaFoldDB" id="A0A8G1VNH0"/>
<proteinExistence type="predicted"/>
<dbReference type="EMBL" id="KZ825060">
    <property type="protein sequence ID" value="RAH58775.1"/>
    <property type="molecule type" value="Genomic_DNA"/>
</dbReference>
<keyword evidence="2" id="KW-1185">Reference proteome</keyword>
<name>A0A8G1VNH0_9EURO</name>
<protein>
    <submittedName>
        <fullName evidence="1">Uncharacterized protein</fullName>
    </submittedName>
</protein>
<accession>A0A8G1VNH0</accession>
<dbReference type="GeneID" id="37163420"/>
<evidence type="ECO:0000313" key="2">
    <source>
        <dbReference type="Proteomes" id="UP000249526"/>
    </source>
</evidence>
<reference evidence="1 2" key="1">
    <citation type="submission" date="2018-02" db="EMBL/GenBank/DDBJ databases">
        <title>The genomes of Aspergillus section Nigri reveals drivers in fungal speciation.</title>
        <authorList>
            <consortium name="DOE Joint Genome Institute"/>
            <person name="Vesth T.C."/>
            <person name="Nybo J."/>
            <person name="Theobald S."/>
            <person name="Brandl J."/>
            <person name="Frisvad J.C."/>
            <person name="Nielsen K.F."/>
            <person name="Lyhne E.K."/>
            <person name="Kogle M.E."/>
            <person name="Kuo A."/>
            <person name="Riley R."/>
            <person name="Clum A."/>
            <person name="Nolan M."/>
            <person name="Lipzen A."/>
            <person name="Salamov A."/>
            <person name="Henrissat B."/>
            <person name="Wiebenga A."/>
            <person name="De vries R.P."/>
            <person name="Grigoriev I.V."/>
            <person name="Mortensen U.H."/>
            <person name="Andersen M.R."/>
            <person name="Baker S.E."/>
        </authorList>
    </citation>
    <scope>NUCLEOTIDE SEQUENCE [LARGE SCALE GENOMIC DNA]</scope>
    <source>
        <strain evidence="1 2">CBS 112811</strain>
    </source>
</reference>
<organism evidence="1 2">
    <name type="scientific">Aspergillus piperis CBS 112811</name>
    <dbReference type="NCBI Taxonomy" id="1448313"/>
    <lineage>
        <taxon>Eukaryota</taxon>
        <taxon>Fungi</taxon>
        <taxon>Dikarya</taxon>
        <taxon>Ascomycota</taxon>
        <taxon>Pezizomycotina</taxon>
        <taxon>Eurotiomycetes</taxon>
        <taxon>Eurotiomycetidae</taxon>
        <taxon>Eurotiales</taxon>
        <taxon>Aspergillaceae</taxon>
        <taxon>Aspergillus</taxon>
        <taxon>Aspergillus subgen. Circumdati</taxon>
    </lineage>
</organism>
<feature type="non-terminal residue" evidence="1">
    <location>
        <position position="85"/>
    </location>
</feature>